<dbReference type="EMBL" id="GG698803">
    <property type="protein sequence ID" value="EEU30263.1"/>
    <property type="molecule type" value="Genomic_DNA"/>
</dbReference>
<dbReference type="PROSITE" id="PS00392">
    <property type="entry name" value="DDC_GAD_HDC_YDC"/>
    <property type="match status" value="1"/>
</dbReference>
<evidence type="ECO:0000259" key="5">
    <source>
        <dbReference type="Pfam" id="PF21391"/>
    </source>
</evidence>
<comment type="cofactor">
    <cofactor evidence="1 4">
        <name>pyridoxal 5'-phosphate</name>
        <dbReference type="ChEBI" id="CHEBI:597326"/>
    </cofactor>
</comment>
<dbReference type="GO" id="GO:0030170">
    <property type="term" value="F:pyridoxal phosphate binding"/>
    <property type="evidence" value="ECO:0007669"/>
    <property type="project" value="InterPro"/>
</dbReference>
<dbReference type="HOGENOM" id="CLU_005446_0_1_9"/>
<dbReference type="RefSeq" id="WP_006916440.1">
    <property type="nucleotide sequence ID" value="NZ_GG698803.1"/>
</dbReference>
<dbReference type="eggNOG" id="COG0076">
    <property type="taxonomic scope" value="Bacteria"/>
</dbReference>
<dbReference type="InterPro" id="IPR015421">
    <property type="entry name" value="PyrdxlP-dep_Trfase_major"/>
</dbReference>
<sequence>MSTKKNYKNMDLSAYFIGPHGENGDLFKELAAKLTDDHIGWRKNYNAGDEDSISEDEKATPEFNNAVVNMKDVLNELSRKLRDGSIPWDTAGRYLSQMDNETLMPSILAYNFAMLWNGNGVAWAGSPASTLMEQEVGHQLAEMHGYDKNGWGYVATDGSIANVSALWMARNVASIPLAIKEVCPELVEGKTEWELLNMSVKEELDLLDQAGDKKNEVKAHSARSGKNLQKLGKWLVPSTMHYSWRKACDITGVGEDNLVVLPVDDHYRIDIDKLDKIIAENVEKHIPILGVVAVVGTTEEGQIDHVDKIVEMRNKWIKKGVNFYIHVDAAYGGYGRTVYLDEDNNFIPYDKLETKFKEYGIFTENNQFLKKNVYDAYKAMGEADSVTDDPHKMGYVPYDAGGLTIKDTRLKDTLTYYAPYAFQEGIAVPASIGQFTLEGSKSVGSAAAVWAANKILPLNISGYGRLVARTLYGARRIHDLFDGQKFEVDGHTIVSHVVYDPDFNMVDWVYKEEGNDSLKAMNDLTQAVMEYTTTAKGGKLYNMDIQLSDTSFEPDNYGDAPVKFIESLGMTADEYHKLGKLEVLRSSCMSPWMYDEDSVEYWSKEITAAIQDKLEKVARNENIL</sequence>
<dbReference type="GO" id="GO:0004058">
    <property type="term" value="F:aromatic-L-amino-acid decarboxylase activity"/>
    <property type="evidence" value="ECO:0007669"/>
    <property type="project" value="UniProtKB-ARBA"/>
</dbReference>
<dbReference type="InterPro" id="IPR049373">
    <property type="entry name" value="TyrDC_C"/>
</dbReference>
<evidence type="ECO:0000313" key="6">
    <source>
        <dbReference type="EMBL" id="EEU30263.1"/>
    </source>
</evidence>
<dbReference type="AlphaFoldDB" id="C7XV97"/>
<dbReference type="Proteomes" id="UP000003987">
    <property type="component" value="Unassembled WGS sequence"/>
</dbReference>
<dbReference type="InterPro" id="IPR050477">
    <property type="entry name" value="GrpII_AminoAcid_Decarb"/>
</dbReference>
<dbReference type="SUPFAM" id="SSF53383">
    <property type="entry name" value="PLP-dependent transferases"/>
    <property type="match status" value="1"/>
</dbReference>
<name>C7XV97_9LACO</name>
<dbReference type="InterPro" id="IPR021115">
    <property type="entry name" value="Pyridoxal-P_BS"/>
</dbReference>
<keyword evidence="3" id="KW-0456">Lyase</keyword>
<gene>
    <name evidence="6" type="ORF">HMPREF0501_00641</name>
</gene>
<organism evidence="6 7">
    <name type="scientific">Limosilactobacillus coleohominis 101-4-CHN</name>
    <dbReference type="NCBI Taxonomy" id="575594"/>
    <lineage>
        <taxon>Bacteria</taxon>
        <taxon>Bacillati</taxon>
        <taxon>Bacillota</taxon>
        <taxon>Bacilli</taxon>
        <taxon>Lactobacillales</taxon>
        <taxon>Lactobacillaceae</taxon>
        <taxon>Limosilactobacillus</taxon>
    </lineage>
</organism>
<keyword evidence="7" id="KW-1185">Reference proteome</keyword>
<dbReference type="STRING" id="575594.HMPREF0501_00641"/>
<dbReference type="InterPro" id="IPR015424">
    <property type="entry name" value="PyrdxlP-dep_Trfase"/>
</dbReference>
<dbReference type="Gene3D" id="3.40.640.10">
    <property type="entry name" value="Type I PLP-dependent aspartate aminotransferase-like (Major domain)"/>
    <property type="match status" value="1"/>
</dbReference>
<dbReference type="InterPro" id="IPR002129">
    <property type="entry name" value="PyrdxlP-dep_de-COase"/>
</dbReference>
<evidence type="ECO:0000256" key="1">
    <source>
        <dbReference type="ARBA" id="ARBA00001933"/>
    </source>
</evidence>
<protein>
    <submittedName>
        <fullName evidence="6">Putative tyrosine decarboxylase</fullName>
    </submittedName>
</protein>
<feature type="domain" description="L-tyrosine decarboxylase C-terminal" evidence="5">
    <location>
        <begin position="473"/>
        <end position="614"/>
    </location>
</feature>
<dbReference type="GO" id="GO:0019752">
    <property type="term" value="P:carboxylic acid metabolic process"/>
    <property type="evidence" value="ECO:0007669"/>
    <property type="project" value="InterPro"/>
</dbReference>
<dbReference type="PANTHER" id="PTHR42735">
    <property type="match status" value="1"/>
</dbReference>
<dbReference type="Pfam" id="PF00282">
    <property type="entry name" value="Pyridoxal_deC"/>
    <property type="match status" value="1"/>
</dbReference>
<evidence type="ECO:0000313" key="7">
    <source>
        <dbReference type="Proteomes" id="UP000003987"/>
    </source>
</evidence>
<dbReference type="OrthoDB" id="9803665at2"/>
<dbReference type="PANTHER" id="PTHR42735:SF4">
    <property type="entry name" value="PYRIDOXAL PHOSPHATE-DEPENDENT DECARBOXYLASE FAMILY PROTEIN"/>
    <property type="match status" value="1"/>
</dbReference>
<keyword evidence="2 4" id="KW-0663">Pyridoxal phosphate</keyword>
<evidence type="ECO:0000256" key="2">
    <source>
        <dbReference type="ARBA" id="ARBA00022898"/>
    </source>
</evidence>
<evidence type="ECO:0000256" key="4">
    <source>
        <dbReference type="PIRSR" id="PIRSR602129-50"/>
    </source>
</evidence>
<reference evidence="6 7" key="1">
    <citation type="submission" date="2009-06" db="EMBL/GenBank/DDBJ databases">
        <title>The Genome Sequence of Lactobacillus coleohominis strain 101-4-CHN.</title>
        <authorList>
            <consortium name="The Broad Institute Genome Sequencing Platform"/>
            <person name="Ward D."/>
            <person name="Young S.K."/>
            <person name="Zeng Q."/>
            <person name="Koehrsen M."/>
            <person name="Alvarado L."/>
            <person name="Berlin A."/>
            <person name="Borenstein D."/>
            <person name="Chen Z."/>
            <person name="Engels R."/>
            <person name="Freedman E."/>
            <person name="Gellesch M."/>
            <person name="Goldberg J."/>
            <person name="Griggs A."/>
            <person name="Gujja S."/>
            <person name="Heiman D."/>
            <person name="Hepburn T."/>
            <person name="Howarth C."/>
            <person name="Jen D."/>
            <person name="Larson L."/>
            <person name="Lewis B."/>
            <person name="Mehta T."/>
            <person name="Park D."/>
            <person name="Pearson M."/>
            <person name="Roberts A."/>
            <person name="Saif S."/>
            <person name="Shea T."/>
            <person name="Shenoy N."/>
            <person name="Sisk P."/>
            <person name="Stolte C."/>
            <person name="Sykes S."/>
            <person name="Walk T."/>
            <person name="White J."/>
            <person name="Yandava C."/>
            <person name="Liu Y."/>
            <person name="Xu Q."/>
            <person name="Lander E."/>
            <person name="Nusbaum C."/>
            <person name="Galagan J."/>
            <person name="Birren B."/>
        </authorList>
    </citation>
    <scope>NUCLEOTIDE SEQUENCE [LARGE SCALE GENOMIC DNA]</scope>
    <source>
        <strain evidence="6 7">101-4-CHN</strain>
    </source>
</reference>
<proteinExistence type="predicted"/>
<evidence type="ECO:0000256" key="3">
    <source>
        <dbReference type="ARBA" id="ARBA00023239"/>
    </source>
</evidence>
<feature type="modified residue" description="N6-(pyridoxal phosphate)lysine" evidence="4">
    <location>
        <position position="392"/>
    </location>
</feature>
<accession>C7XV97</accession>
<dbReference type="Pfam" id="PF21391">
    <property type="entry name" value="tyr_de_CO2_C"/>
    <property type="match status" value="1"/>
</dbReference>